<sequence>MRTLRFITALLLAIVVFGAAHAQQANQKHPDKELFAFVLKLDSSWFSHFNKNIDSFSSYVDSSLEFYHDRGGLTFYADNIAAFKRMKAATPDLTRELLVETMEVYVIPNFGIVQIAQHRFCHKENGKMDCGVFKFIHTWKKTDQGWKVTRIISVDH</sequence>
<dbReference type="RefSeq" id="WP_129130738.1">
    <property type="nucleotide sequence ID" value="NZ_SDHW01000002.1"/>
</dbReference>
<dbReference type="Proteomes" id="UP000290204">
    <property type="component" value="Unassembled WGS sequence"/>
</dbReference>
<reference evidence="3 4" key="1">
    <citation type="submission" date="2019-01" db="EMBL/GenBank/DDBJ databases">
        <title>Lacibacter sp. strain TTM-7.</title>
        <authorList>
            <person name="Chen W.-M."/>
        </authorList>
    </citation>
    <scope>NUCLEOTIDE SEQUENCE [LARGE SCALE GENOMIC DNA]</scope>
    <source>
        <strain evidence="3 4">TTM-7</strain>
    </source>
</reference>
<comment type="caution">
    <text evidence="3">The sequence shown here is derived from an EMBL/GenBank/DDBJ whole genome shotgun (WGS) entry which is preliminary data.</text>
</comment>
<dbReference type="OrthoDB" id="1357763at2"/>
<evidence type="ECO:0000313" key="3">
    <source>
        <dbReference type="EMBL" id="RXK60777.1"/>
    </source>
</evidence>
<protein>
    <submittedName>
        <fullName evidence="3">Nuclear transport factor 2 family protein</fullName>
    </submittedName>
</protein>
<evidence type="ECO:0000256" key="1">
    <source>
        <dbReference type="SAM" id="SignalP"/>
    </source>
</evidence>
<dbReference type="Gene3D" id="3.10.450.50">
    <property type="match status" value="1"/>
</dbReference>
<dbReference type="InterPro" id="IPR027843">
    <property type="entry name" value="DUF4440"/>
</dbReference>
<keyword evidence="4" id="KW-1185">Reference proteome</keyword>
<evidence type="ECO:0000259" key="2">
    <source>
        <dbReference type="Pfam" id="PF14534"/>
    </source>
</evidence>
<proteinExistence type="predicted"/>
<organism evidence="3 4">
    <name type="scientific">Lacibacter luteus</name>
    <dbReference type="NCBI Taxonomy" id="2508719"/>
    <lineage>
        <taxon>Bacteria</taxon>
        <taxon>Pseudomonadati</taxon>
        <taxon>Bacteroidota</taxon>
        <taxon>Chitinophagia</taxon>
        <taxon>Chitinophagales</taxon>
        <taxon>Chitinophagaceae</taxon>
        <taxon>Lacibacter</taxon>
    </lineage>
</organism>
<dbReference type="InterPro" id="IPR032710">
    <property type="entry name" value="NTF2-like_dom_sf"/>
</dbReference>
<dbReference type="Pfam" id="PF14534">
    <property type="entry name" value="DUF4440"/>
    <property type="match status" value="1"/>
</dbReference>
<evidence type="ECO:0000313" key="4">
    <source>
        <dbReference type="Proteomes" id="UP000290204"/>
    </source>
</evidence>
<dbReference type="EMBL" id="SDHW01000002">
    <property type="protein sequence ID" value="RXK60777.1"/>
    <property type="molecule type" value="Genomic_DNA"/>
</dbReference>
<accession>A0A4Q1CK52</accession>
<dbReference type="AlphaFoldDB" id="A0A4Q1CK52"/>
<dbReference type="SUPFAM" id="SSF54427">
    <property type="entry name" value="NTF2-like"/>
    <property type="match status" value="1"/>
</dbReference>
<keyword evidence="1" id="KW-0732">Signal</keyword>
<gene>
    <name evidence="3" type="ORF">ESA94_09950</name>
</gene>
<feature type="signal peptide" evidence="1">
    <location>
        <begin position="1"/>
        <end position="22"/>
    </location>
</feature>
<feature type="chain" id="PRO_5020986222" evidence="1">
    <location>
        <begin position="23"/>
        <end position="156"/>
    </location>
</feature>
<name>A0A4Q1CK52_9BACT</name>
<feature type="domain" description="DUF4440" evidence="2">
    <location>
        <begin position="48"/>
        <end position="148"/>
    </location>
</feature>